<evidence type="ECO:0000313" key="5">
    <source>
        <dbReference type="EMBL" id="GIF72661.1"/>
    </source>
</evidence>
<keyword evidence="6" id="KW-1185">Reference proteome</keyword>
<evidence type="ECO:0000256" key="2">
    <source>
        <dbReference type="ARBA" id="ARBA00022801"/>
    </source>
</evidence>
<comment type="cofactor">
    <cofactor evidence="1">
        <name>Mg(2+)</name>
        <dbReference type="ChEBI" id="CHEBI:18420"/>
    </cofactor>
</comment>
<gene>
    <name evidence="5" type="ORF">Asi02nite_21790</name>
</gene>
<dbReference type="PANTHER" id="PTHR43046">
    <property type="entry name" value="GDP-MANNOSE MANNOSYL HYDROLASE"/>
    <property type="match status" value="1"/>
</dbReference>
<dbReference type="GO" id="GO:0016787">
    <property type="term" value="F:hydrolase activity"/>
    <property type="evidence" value="ECO:0007669"/>
    <property type="project" value="UniProtKB-KW"/>
</dbReference>
<dbReference type="EMBL" id="BONE01000013">
    <property type="protein sequence ID" value="GIF72661.1"/>
    <property type="molecule type" value="Genomic_DNA"/>
</dbReference>
<keyword evidence="3" id="KW-0460">Magnesium</keyword>
<organism evidence="5 6">
    <name type="scientific">Asanoa siamensis</name>
    <dbReference type="NCBI Taxonomy" id="926357"/>
    <lineage>
        <taxon>Bacteria</taxon>
        <taxon>Bacillati</taxon>
        <taxon>Actinomycetota</taxon>
        <taxon>Actinomycetes</taxon>
        <taxon>Micromonosporales</taxon>
        <taxon>Micromonosporaceae</taxon>
        <taxon>Asanoa</taxon>
    </lineage>
</organism>
<dbReference type="SUPFAM" id="SSF55811">
    <property type="entry name" value="Nudix"/>
    <property type="match status" value="1"/>
</dbReference>
<comment type="caution">
    <text evidence="5">The sequence shown here is derived from an EMBL/GenBank/DDBJ whole genome shotgun (WGS) entry which is preliminary data.</text>
</comment>
<dbReference type="Gene3D" id="3.90.79.10">
    <property type="entry name" value="Nucleoside Triphosphate Pyrophosphohydrolase"/>
    <property type="match status" value="1"/>
</dbReference>
<evidence type="ECO:0000256" key="3">
    <source>
        <dbReference type="ARBA" id="ARBA00022842"/>
    </source>
</evidence>
<dbReference type="Pfam" id="PF00293">
    <property type="entry name" value="NUDIX"/>
    <property type="match status" value="1"/>
</dbReference>
<evidence type="ECO:0000259" key="4">
    <source>
        <dbReference type="PROSITE" id="PS51462"/>
    </source>
</evidence>
<name>A0ABQ4CMZ1_9ACTN</name>
<dbReference type="RefSeq" id="WP_239126633.1">
    <property type="nucleotide sequence ID" value="NZ_BONE01000013.1"/>
</dbReference>
<proteinExistence type="predicted"/>
<dbReference type="InterPro" id="IPR015797">
    <property type="entry name" value="NUDIX_hydrolase-like_dom_sf"/>
</dbReference>
<evidence type="ECO:0000313" key="6">
    <source>
        <dbReference type="Proteomes" id="UP000604117"/>
    </source>
</evidence>
<reference evidence="5 6" key="1">
    <citation type="submission" date="2021-01" db="EMBL/GenBank/DDBJ databases">
        <title>Whole genome shotgun sequence of Asanoa siamensis NBRC 107932.</title>
        <authorList>
            <person name="Komaki H."/>
            <person name="Tamura T."/>
        </authorList>
    </citation>
    <scope>NUCLEOTIDE SEQUENCE [LARGE SCALE GENOMIC DNA]</scope>
    <source>
        <strain evidence="5 6">NBRC 107932</strain>
    </source>
</reference>
<dbReference type="PROSITE" id="PS51462">
    <property type="entry name" value="NUDIX"/>
    <property type="match status" value="1"/>
</dbReference>
<dbReference type="PANTHER" id="PTHR43046:SF12">
    <property type="entry name" value="GDP-MANNOSE MANNOSYL HYDROLASE"/>
    <property type="match status" value="1"/>
</dbReference>
<dbReference type="InterPro" id="IPR000086">
    <property type="entry name" value="NUDIX_hydrolase_dom"/>
</dbReference>
<evidence type="ECO:0000256" key="1">
    <source>
        <dbReference type="ARBA" id="ARBA00001946"/>
    </source>
</evidence>
<protein>
    <submittedName>
        <fullName evidence="5">NUDIX hydrolase</fullName>
    </submittedName>
</protein>
<feature type="domain" description="Nudix hydrolase" evidence="4">
    <location>
        <begin position="24"/>
        <end position="155"/>
    </location>
</feature>
<accession>A0ABQ4CMZ1</accession>
<keyword evidence="2 5" id="KW-0378">Hydrolase</keyword>
<sequence length="157" mass="17552">MRIPPYAFGPLYRIRKVYRRIVKPTTFGVKALIIHPSDAGRVLLVRHSYGNRSLWRLPGGGYRPTRETPEQAARRECMEELGLALRSCALLLEEHLTTAEGRQRYQKVVVAHAVSDGLVRNGEIAEARWVAIDLTDLPGGSAVSTWVRRALKAHTAA</sequence>
<dbReference type="Proteomes" id="UP000604117">
    <property type="component" value="Unassembled WGS sequence"/>
</dbReference>